<keyword evidence="6" id="KW-1185">Reference proteome</keyword>
<comment type="caution">
    <text evidence="5">The sequence shown here is derived from an EMBL/GenBank/DDBJ whole genome shotgun (WGS) entry which is preliminary data.</text>
</comment>
<protein>
    <recommendedName>
        <fullName evidence="4">RING-type domain-containing protein</fullName>
    </recommendedName>
</protein>
<evidence type="ECO:0000313" key="6">
    <source>
        <dbReference type="Proteomes" id="UP000886520"/>
    </source>
</evidence>
<evidence type="ECO:0000256" key="3">
    <source>
        <dbReference type="SAM" id="MobiDB-lite"/>
    </source>
</evidence>
<dbReference type="EMBL" id="JABFUD020000005">
    <property type="protein sequence ID" value="KAI5080298.1"/>
    <property type="molecule type" value="Genomic_DNA"/>
</dbReference>
<evidence type="ECO:0000256" key="1">
    <source>
        <dbReference type="PROSITE-ProRule" id="PRU00175"/>
    </source>
</evidence>
<keyword evidence="1" id="KW-0479">Metal-binding</keyword>
<keyword evidence="1" id="KW-0862">Zinc</keyword>
<name>A0A9D4V6X6_ADICA</name>
<dbReference type="GO" id="GO:0061630">
    <property type="term" value="F:ubiquitin protein ligase activity"/>
    <property type="evidence" value="ECO:0007669"/>
    <property type="project" value="TreeGrafter"/>
</dbReference>
<sequence length="263" mass="29321">MKQSGRSKMAKRKKKGADEGEGEGEGEPGQLAVSWPRQVRAYERLRRMQQASCLAGEKEAGATHGAEAGGKASLERNVGGEEGLSNDMLKAKAVRRIASVQRLVRVEQNLGYEELAGVRNAAKALFQEIDGAMERARAREAVAVQRRMEEQETTIRWLEMGHCIFQEQKNGLQESHSAAQRELRRQLQEEREKAQCLVCLDHPRNTLVLPCLHFQYCLDCLLLHRARNGNSCPSCRRSIEGLCMASSLAAGPPPPVDDYITRK</sequence>
<dbReference type="Pfam" id="PF13920">
    <property type="entry name" value="zf-C3HC4_3"/>
    <property type="match status" value="1"/>
</dbReference>
<feature type="compositionally biased region" description="Low complexity" evidence="3">
    <location>
        <begin position="62"/>
        <end position="72"/>
    </location>
</feature>
<dbReference type="PROSITE" id="PS50089">
    <property type="entry name" value="ZF_RING_2"/>
    <property type="match status" value="1"/>
</dbReference>
<dbReference type="PANTHER" id="PTHR22696">
    <property type="entry name" value="E3 UBIQUITIN-PROTEIN LIGASE RNF26"/>
    <property type="match status" value="1"/>
</dbReference>
<proteinExistence type="predicted"/>
<accession>A0A9D4V6X6</accession>
<keyword evidence="1" id="KW-0863">Zinc-finger</keyword>
<feature type="region of interest" description="Disordered" evidence="3">
    <location>
        <begin position="1"/>
        <end position="33"/>
    </location>
</feature>
<dbReference type="GO" id="GO:0006511">
    <property type="term" value="P:ubiquitin-dependent protein catabolic process"/>
    <property type="evidence" value="ECO:0007669"/>
    <property type="project" value="TreeGrafter"/>
</dbReference>
<dbReference type="SUPFAM" id="SSF57850">
    <property type="entry name" value="RING/U-box"/>
    <property type="match status" value="1"/>
</dbReference>
<dbReference type="OrthoDB" id="1929407at2759"/>
<organism evidence="5 6">
    <name type="scientific">Adiantum capillus-veneris</name>
    <name type="common">Maidenhair fern</name>
    <dbReference type="NCBI Taxonomy" id="13818"/>
    <lineage>
        <taxon>Eukaryota</taxon>
        <taxon>Viridiplantae</taxon>
        <taxon>Streptophyta</taxon>
        <taxon>Embryophyta</taxon>
        <taxon>Tracheophyta</taxon>
        <taxon>Polypodiopsida</taxon>
        <taxon>Polypodiidae</taxon>
        <taxon>Polypodiales</taxon>
        <taxon>Pteridineae</taxon>
        <taxon>Pteridaceae</taxon>
        <taxon>Vittarioideae</taxon>
        <taxon>Adiantum</taxon>
    </lineage>
</organism>
<gene>
    <name evidence="5" type="ORF">GOP47_0005777</name>
</gene>
<feature type="region of interest" description="Disordered" evidence="3">
    <location>
        <begin position="57"/>
        <end position="82"/>
    </location>
</feature>
<evidence type="ECO:0000256" key="2">
    <source>
        <dbReference type="SAM" id="Coils"/>
    </source>
</evidence>
<feature type="coiled-coil region" evidence="2">
    <location>
        <begin position="169"/>
        <end position="197"/>
    </location>
</feature>
<dbReference type="Gene3D" id="3.30.40.10">
    <property type="entry name" value="Zinc/RING finger domain, C3HC4 (zinc finger)"/>
    <property type="match status" value="1"/>
</dbReference>
<reference evidence="5 6" key="1">
    <citation type="submission" date="2021-01" db="EMBL/GenBank/DDBJ databases">
        <title>Adiantum capillus-veneris genome.</title>
        <authorList>
            <person name="Fang Y."/>
            <person name="Liao Q."/>
        </authorList>
    </citation>
    <scope>NUCLEOTIDE SEQUENCE [LARGE SCALE GENOMIC DNA]</scope>
    <source>
        <strain evidence="5">H3</strain>
        <tissue evidence="5">Leaf</tissue>
    </source>
</reference>
<keyword evidence="2" id="KW-0175">Coiled coil</keyword>
<dbReference type="InterPro" id="IPR013083">
    <property type="entry name" value="Znf_RING/FYVE/PHD"/>
</dbReference>
<dbReference type="AlphaFoldDB" id="A0A9D4V6X6"/>
<dbReference type="GO" id="GO:0008270">
    <property type="term" value="F:zinc ion binding"/>
    <property type="evidence" value="ECO:0007669"/>
    <property type="project" value="UniProtKB-KW"/>
</dbReference>
<feature type="domain" description="RING-type" evidence="4">
    <location>
        <begin position="196"/>
        <end position="236"/>
    </location>
</feature>
<dbReference type="InterPro" id="IPR001841">
    <property type="entry name" value="Znf_RING"/>
</dbReference>
<evidence type="ECO:0000259" key="4">
    <source>
        <dbReference type="PROSITE" id="PS50089"/>
    </source>
</evidence>
<dbReference type="SMART" id="SM00184">
    <property type="entry name" value="RING"/>
    <property type="match status" value="1"/>
</dbReference>
<evidence type="ECO:0000313" key="5">
    <source>
        <dbReference type="EMBL" id="KAI5080298.1"/>
    </source>
</evidence>
<dbReference type="GO" id="GO:0016567">
    <property type="term" value="P:protein ubiquitination"/>
    <property type="evidence" value="ECO:0007669"/>
    <property type="project" value="TreeGrafter"/>
</dbReference>
<dbReference type="PANTHER" id="PTHR22696:SF1">
    <property type="entry name" value="E3 UBIQUITIN-PROTEIN LIGASE RNF26"/>
    <property type="match status" value="1"/>
</dbReference>
<dbReference type="Proteomes" id="UP000886520">
    <property type="component" value="Chromosome 5"/>
</dbReference>